<dbReference type="PANTHER" id="PTHR30546:SF23">
    <property type="entry name" value="FLAVOPROTEIN-LIKE PROTEIN YCP4-RELATED"/>
    <property type="match status" value="1"/>
</dbReference>
<dbReference type="SUPFAM" id="SSF52218">
    <property type="entry name" value="Flavoproteins"/>
    <property type="match status" value="1"/>
</dbReference>
<dbReference type="InterPro" id="IPR008254">
    <property type="entry name" value="Flavodoxin/NO_synth"/>
</dbReference>
<evidence type="ECO:0000256" key="1">
    <source>
        <dbReference type="ARBA" id="ARBA00006961"/>
    </source>
</evidence>
<dbReference type="NCBIfam" id="TIGR01755">
    <property type="entry name" value="flav_wrbA"/>
    <property type="match status" value="1"/>
</dbReference>
<gene>
    <name evidence="3" type="primary">wrbA</name>
    <name evidence="3" type="ORF">AB5J51_19425</name>
</gene>
<feature type="domain" description="Flavodoxin-like" evidence="2">
    <location>
        <begin position="5"/>
        <end position="197"/>
    </location>
</feature>
<dbReference type="RefSeq" id="WP_369778160.1">
    <property type="nucleotide sequence ID" value="NZ_CP165727.1"/>
</dbReference>
<dbReference type="AlphaFoldDB" id="A0AB39Y657"/>
<dbReference type="GO" id="GO:0016020">
    <property type="term" value="C:membrane"/>
    <property type="evidence" value="ECO:0007669"/>
    <property type="project" value="TreeGrafter"/>
</dbReference>
<dbReference type="InterPro" id="IPR010089">
    <property type="entry name" value="Flavoprotein_WrbA-like"/>
</dbReference>
<organism evidence="3">
    <name type="scientific">Streptomyces sp. R33</name>
    <dbReference type="NCBI Taxonomy" id="3238629"/>
    <lineage>
        <taxon>Bacteria</taxon>
        <taxon>Bacillati</taxon>
        <taxon>Actinomycetota</taxon>
        <taxon>Actinomycetes</taxon>
        <taxon>Kitasatosporales</taxon>
        <taxon>Streptomycetaceae</taxon>
        <taxon>Streptomyces</taxon>
    </lineage>
</organism>
<protein>
    <submittedName>
        <fullName evidence="3">NAD(P)H:quinone oxidoreductase</fullName>
        <ecNumber evidence="3">1.6.5.2</ecNumber>
    </submittedName>
</protein>
<accession>A0AB39Y657</accession>
<keyword evidence="3" id="KW-0560">Oxidoreductase</keyword>
<dbReference type="GO" id="GO:0003955">
    <property type="term" value="F:NAD(P)H dehydrogenase (quinone) activity"/>
    <property type="evidence" value="ECO:0007669"/>
    <property type="project" value="UniProtKB-EC"/>
</dbReference>
<proteinExistence type="inferred from homology"/>
<dbReference type="NCBIfam" id="NF002999">
    <property type="entry name" value="PRK03767.1"/>
    <property type="match status" value="1"/>
</dbReference>
<dbReference type="FunFam" id="3.40.50.360:FF:000001">
    <property type="entry name" value="NAD(P)H dehydrogenase (Quinone) FQR1-like"/>
    <property type="match status" value="1"/>
</dbReference>
<evidence type="ECO:0000259" key="2">
    <source>
        <dbReference type="PROSITE" id="PS50902"/>
    </source>
</evidence>
<name>A0AB39Y657_9ACTN</name>
<dbReference type="EC" id="1.6.5.2" evidence="3"/>
<sequence>MSAKVAVVYYSSTGNVHELAKAVAEGAEKAGAEVRLRRVPELAPDAAIDSNPAWRRHVEDTQDVEVATLDDLVWANAYAIGSPTRYGNIAGQLKQFLDTTGGLWQQGALADKPATGFTSAHNAHGGNESTLLALYNTFHHWGSVIVSPGFTHPVVFGAGGNPYGTSHPASSGAVSEETLTAARYQGERLATFATRLAATADLT</sequence>
<comment type="similarity">
    <text evidence="1">Belongs to the WrbA family.</text>
</comment>
<dbReference type="Pfam" id="PF03358">
    <property type="entry name" value="FMN_red"/>
    <property type="match status" value="1"/>
</dbReference>
<dbReference type="EMBL" id="CP165727">
    <property type="protein sequence ID" value="XDV64961.1"/>
    <property type="molecule type" value="Genomic_DNA"/>
</dbReference>
<dbReference type="Gene3D" id="3.40.50.360">
    <property type="match status" value="1"/>
</dbReference>
<reference evidence="3" key="1">
    <citation type="submission" date="2024-08" db="EMBL/GenBank/DDBJ databases">
        <authorList>
            <person name="Yu S.T."/>
        </authorList>
    </citation>
    <scope>NUCLEOTIDE SEQUENCE</scope>
    <source>
        <strain evidence="3">R33</strain>
    </source>
</reference>
<dbReference type="InterPro" id="IPR029039">
    <property type="entry name" value="Flavoprotein-like_sf"/>
</dbReference>
<evidence type="ECO:0000313" key="3">
    <source>
        <dbReference type="EMBL" id="XDV64961.1"/>
    </source>
</evidence>
<dbReference type="PANTHER" id="PTHR30546">
    <property type="entry name" value="FLAVODOXIN-RELATED PROTEIN WRBA-RELATED"/>
    <property type="match status" value="1"/>
</dbReference>
<dbReference type="PROSITE" id="PS50902">
    <property type="entry name" value="FLAVODOXIN_LIKE"/>
    <property type="match status" value="1"/>
</dbReference>
<dbReference type="GO" id="GO:0010181">
    <property type="term" value="F:FMN binding"/>
    <property type="evidence" value="ECO:0007669"/>
    <property type="project" value="InterPro"/>
</dbReference>
<dbReference type="InterPro" id="IPR005025">
    <property type="entry name" value="FMN_Rdtase-like_dom"/>
</dbReference>